<dbReference type="InterPro" id="IPR053233">
    <property type="entry name" value="ABRA-related"/>
</dbReference>
<proteinExistence type="predicted"/>
<name>A0ABQ7T1M0_PHRPL</name>
<organism evidence="2 3">
    <name type="scientific">Phrynosoma platyrhinos</name>
    <name type="common">Desert horned lizard</name>
    <dbReference type="NCBI Taxonomy" id="52577"/>
    <lineage>
        <taxon>Eukaryota</taxon>
        <taxon>Metazoa</taxon>
        <taxon>Chordata</taxon>
        <taxon>Craniata</taxon>
        <taxon>Vertebrata</taxon>
        <taxon>Euteleostomi</taxon>
        <taxon>Lepidosauria</taxon>
        <taxon>Squamata</taxon>
        <taxon>Bifurcata</taxon>
        <taxon>Unidentata</taxon>
        <taxon>Episquamata</taxon>
        <taxon>Toxicofera</taxon>
        <taxon>Iguania</taxon>
        <taxon>Phrynosomatidae</taxon>
        <taxon>Phrynosomatinae</taxon>
        <taxon>Phrynosoma</taxon>
    </lineage>
</organism>
<sequence>MNSAFFQDVTGDIYYFNFANGESTWEHPCDERYRQLVAQERQRRLEQSGTEAARRKETPRRRRKEKRKETPHTKEEKKKKKEKEKEPLSRVSSTSYPEEAAVAEVQSESGLLPSTSFYRVPSPVSSSGRASPDLEQQGSLMVRHELFLKSPKGKASAMLPEPSDLPGLLPACTLSKLQPLLPAKPSRTHQILADVEKILGRASSSSRPNLGHQPCQDMTAEIRCAAPGVLSDSEAEDLDSLGDPQHHFQKLKEPSQGTQGDNYALGLGGPITESLFLKVEELQEKGDSPLEENRCFQGSVDTSLGERATGVLNSCLLRDGSFLHAMEKKLQLLPMAASLEPLDQTPGTSTLEGQGDVHSLGNGLRPLNSKKESRRRKKLQVQLQIAEFSRSGRETEDQGAAPGPNPLLQTCPGLGARAGTGVDASPLLAIAMPRGEEITSAKPDSGGGGSSVASSLADHLASQILGEVDNFSWDLQSSHETDHPKDQLTAPKRPFLEALHSQTHTSPDDNSESECYSEDQKFYQHVLHMVKRSRGAELSAPEPLKRQPGMDQNMEPDIAQEGSREAKAKAQAPQSLGEGQGSPTISEGQDKGEPVQRRKLNENSSRLRLSLEGDRDKESPGPTQAVVLAPPGSLAPLSGIVDAASGILQDSLGLDGRSSMEGRDLAQMTVLPGSSKKSLCESVNKAIAAPPLNPLMSDEAEKEEGSSEVVVLWGTY</sequence>
<dbReference type="InterPro" id="IPR036020">
    <property type="entry name" value="WW_dom_sf"/>
</dbReference>
<evidence type="ECO:0000313" key="3">
    <source>
        <dbReference type="Proteomes" id="UP000826234"/>
    </source>
</evidence>
<gene>
    <name evidence="2" type="ORF">JD844_031675</name>
</gene>
<dbReference type="Gene3D" id="3.30.1470.10">
    <property type="entry name" value="Photosystem I PsaD, reaction center subunit II"/>
    <property type="match status" value="1"/>
</dbReference>
<feature type="region of interest" description="Disordered" evidence="1">
    <location>
        <begin position="341"/>
        <end position="413"/>
    </location>
</feature>
<protein>
    <recommendedName>
        <fullName evidence="4">WW domain-containing protein</fullName>
    </recommendedName>
</protein>
<feature type="compositionally biased region" description="Basic and acidic residues" evidence="1">
    <location>
        <begin position="67"/>
        <end position="76"/>
    </location>
</feature>
<comment type="caution">
    <text evidence="2">The sequence shown here is derived from an EMBL/GenBank/DDBJ whole genome shotgun (WGS) entry which is preliminary data.</text>
</comment>
<feature type="region of interest" description="Disordered" evidence="1">
    <location>
        <begin position="534"/>
        <end position="630"/>
    </location>
</feature>
<dbReference type="InterPro" id="IPR001202">
    <property type="entry name" value="WW_dom"/>
</dbReference>
<feature type="region of interest" description="Disordered" evidence="1">
    <location>
        <begin position="233"/>
        <end position="258"/>
    </location>
</feature>
<evidence type="ECO:0000256" key="1">
    <source>
        <dbReference type="SAM" id="MobiDB-lite"/>
    </source>
</evidence>
<feature type="region of interest" description="Disordered" evidence="1">
    <location>
        <begin position="40"/>
        <end position="108"/>
    </location>
</feature>
<accession>A0ABQ7T1M0</accession>
<feature type="compositionally biased region" description="Basic and acidic residues" evidence="1">
    <location>
        <begin position="244"/>
        <end position="253"/>
    </location>
</feature>
<dbReference type="EMBL" id="JAIPUX010003283">
    <property type="protein sequence ID" value="KAH0623402.1"/>
    <property type="molecule type" value="Genomic_DNA"/>
</dbReference>
<feature type="compositionally biased region" description="Basic and acidic residues" evidence="1">
    <location>
        <begin position="40"/>
        <end position="56"/>
    </location>
</feature>
<dbReference type="Proteomes" id="UP000826234">
    <property type="component" value="Unassembled WGS sequence"/>
</dbReference>
<feature type="compositionally biased region" description="Basic residues" evidence="1">
    <location>
        <begin position="57"/>
        <end position="66"/>
    </location>
</feature>
<dbReference type="PANTHER" id="PTHR21715">
    <property type="entry name" value="RH04127P"/>
    <property type="match status" value="1"/>
</dbReference>
<evidence type="ECO:0000313" key="2">
    <source>
        <dbReference type="EMBL" id="KAH0623402.1"/>
    </source>
</evidence>
<feature type="compositionally biased region" description="Basic and acidic residues" evidence="1">
    <location>
        <begin position="588"/>
        <end position="601"/>
    </location>
</feature>
<evidence type="ECO:0008006" key="4">
    <source>
        <dbReference type="Google" id="ProtNLM"/>
    </source>
</evidence>
<dbReference type="SUPFAM" id="SSF51045">
    <property type="entry name" value="WW domain"/>
    <property type="match status" value="1"/>
</dbReference>
<feature type="compositionally biased region" description="Basic and acidic residues" evidence="1">
    <location>
        <begin position="609"/>
        <end position="619"/>
    </location>
</feature>
<dbReference type="PANTHER" id="PTHR21715:SF0">
    <property type="entry name" value="RH04127P"/>
    <property type="match status" value="1"/>
</dbReference>
<reference evidence="2 3" key="1">
    <citation type="journal article" date="2022" name="Gigascience">
        <title>A chromosome-level genome assembly and annotation of the desert horned lizard, Phrynosoma platyrhinos, provides insight into chromosomal rearrangements among reptiles.</title>
        <authorList>
            <person name="Koochekian N."/>
            <person name="Ascanio A."/>
            <person name="Farleigh K."/>
            <person name="Card D.C."/>
            <person name="Schield D.R."/>
            <person name="Castoe T.A."/>
            <person name="Jezkova T."/>
        </authorList>
    </citation>
    <scope>NUCLEOTIDE SEQUENCE [LARGE SCALE GENOMIC DNA]</scope>
    <source>
        <strain evidence="2">NK-2021</strain>
    </source>
</reference>
<dbReference type="CDD" id="cd00201">
    <property type="entry name" value="WW"/>
    <property type="match status" value="1"/>
</dbReference>
<keyword evidence="3" id="KW-1185">Reference proteome</keyword>